<gene>
    <name evidence="3" type="ORF">TIS948_LOCUS10595</name>
</gene>
<feature type="compositionally biased region" description="Basic residues" evidence="1">
    <location>
        <begin position="651"/>
        <end position="660"/>
    </location>
</feature>
<feature type="region of interest" description="Disordered" evidence="1">
    <location>
        <begin position="299"/>
        <end position="326"/>
    </location>
</feature>
<dbReference type="InterPro" id="IPR008984">
    <property type="entry name" value="SMAD_FHA_dom_sf"/>
</dbReference>
<protein>
    <recommendedName>
        <fullName evidence="2">FHA domain-containing protein</fullName>
    </recommendedName>
</protein>
<dbReference type="AlphaFoldDB" id="A0A817PL80"/>
<dbReference type="Gene3D" id="2.60.200.20">
    <property type="match status" value="1"/>
</dbReference>
<dbReference type="Proteomes" id="UP000663825">
    <property type="component" value="Unassembled WGS sequence"/>
</dbReference>
<dbReference type="CDD" id="cd22677">
    <property type="entry name" value="FHA_Kanadaptin"/>
    <property type="match status" value="1"/>
</dbReference>
<dbReference type="InterPro" id="IPR000253">
    <property type="entry name" value="FHA_dom"/>
</dbReference>
<proteinExistence type="predicted"/>
<dbReference type="PANTHER" id="PTHR23308">
    <property type="entry name" value="NUCLEAR INHIBITOR OF PROTEIN PHOSPHATASE-1"/>
    <property type="match status" value="1"/>
</dbReference>
<dbReference type="Pfam" id="PF00498">
    <property type="entry name" value="FHA"/>
    <property type="match status" value="1"/>
</dbReference>
<comment type="caution">
    <text evidence="3">The sequence shown here is derived from an EMBL/GenBank/DDBJ whole genome shotgun (WGS) entry which is preliminary data.</text>
</comment>
<dbReference type="InterPro" id="IPR050923">
    <property type="entry name" value="Cell_Proc_Reg/RNA_Proc"/>
</dbReference>
<organism evidence="3 4">
    <name type="scientific">Rotaria socialis</name>
    <dbReference type="NCBI Taxonomy" id="392032"/>
    <lineage>
        <taxon>Eukaryota</taxon>
        <taxon>Metazoa</taxon>
        <taxon>Spiralia</taxon>
        <taxon>Gnathifera</taxon>
        <taxon>Rotifera</taxon>
        <taxon>Eurotatoria</taxon>
        <taxon>Bdelloidea</taxon>
        <taxon>Philodinida</taxon>
        <taxon>Philodinidae</taxon>
        <taxon>Rotaria</taxon>
    </lineage>
</organism>
<dbReference type="SUPFAM" id="SSF49879">
    <property type="entry name" value="SMAD/FHA domain"/>
    <property type="match status" value="1"/>
</dbReference>
<evidence type="ECO:0000259" key="2">
    <source>
        <dbReference type="PROSITE" id="PS50006"/>
    </source>
</evidence>
<feature type="region of interest" description="Disordered" evidence="1">
    <location>
        <begin position="606"/>
        <end position="705"/>
    </location>
</feature>
<feature type="compositionally biased region" description="Polar residues" evidence="1">
    <location>
        <begin position="619"/>
        <end position="628"/>
    </location>
</feature>
<name>A0A817PL80_9BILA</name>
<sequence>MADTFKVPPLPSEEPKEDDTVTSSTVEQEETSHAPFVKPELPPTNFSAPVRHKNLHYTVPESSTVPPIEYTLEVLRNGSIIDYIALSNRPYTAFGRSPDSDVVLEHPTISRYHAIVQYKSEFEHGQPAGLYVYDCGSTHGTFVNKKRLEPKTYVRIKIGFIIKFGQSTRLYLVQGDTSAEAESIDTSAGDDLTHEKMKQFHAKRAKVLAAVRAKRESAANEANTDDNIEMDWGMGSETDESAAAAAAAAASTTTAPVVSKESIQEIEAFQREEENKKRAAIDDLKNRLEYQQAQNDKNILKEIMSRVGDPSKDDDDEDGNKKKEPFYLKEPKRTLTAFFEREGAELTYDVEDRQFGSFRCTIKLPIVDEYGRAVQAECEQKHCKRKEIIQECIIEACRILDDHGVLREGTAASSLNTPRVQQIKRKLLEENDFYEEDEDTFYDRTGELEKKRLKRMEWSGLLSNEPQVESFESLCLKLTNLYQEQVDLEHKLEIAKQMEDNAAKNAANSEKDIDEIDSYIRQLKQGEKLNLKVKWQWRKRLLEIENEERQFAKLLRVCKPREFNIQSWRQKLREEAKQNLIAKPLPIPSSQLPHLPKPVIETKPTIQKEQMPPPPPVHSQLQSAASSSEDVETVQPVAEEKNITVDPIPVKKPKKQRKPVHSTSNSKDQYDDADHYSEEKFAEWMPPENEQTGDGRTALNEKYGY</sequence>
<dbReference type="OrthoDB" id="433755at2759"/>
<reference evidence="3" key="1">
    <citation type="submission" date="2021-02" db="EMBL/GenBank/DDBJ databases">
        <authorList>
            <person name="Nowell W R."/>
        </authorList>
    </citation>
    <scope>NUCLEOTIDE SEQUENCE</scope>
</reference>
<accession>A0A817PL80</accession>
<dbReference type="SMART" id="SM00240">
    <property type="entry name" value="FHA"/>
    <property type="match status" value="1"/>
</dbReference>
<dbReference type="PROSITE" id="PS50006">
    <property type="entry name" value="FHA_DOMAIN"/>
    <property type="match status" value="1"/>
</dbReference>
<evidence type="ECO:0000256" key="1">
    <source>
        <dbReference type="SAM" id="MobiDB-lite"/>
    </source>
</evidence>
<evidence type="ECO:0000313" key="3">
    <source>
        <dbReference type="EMBL" id="CAF3166921.1"/>
    </source>
</evidence>
<feature type="compositionally biased region" description="Basic and acidic residues" evidence="1">
    <location>
        <begin position="668"/>
        <end position="682"/>
    </location>
</feature>
<dbReference type="EMBL" id="CAJNXB010001437">
    <property type="protein sequence ID" value="CAF3166921.1"/>
    <property type="molecule type" value="Genomic_DNA"/>
</dbReference>
<evidence type="ECO:0000313" key="4">
    <source>
        <dbReference type="Proteomes" id="UP000663825"/>
    </source>
</evidence>
<feature type="region of interest" description="Disordered" evidence="1">
    <location>
        <begin position="1"/>
        <end position="43"/>
    </location>
</feature>
<feature type="domain" description="FHA" evidence="2">
    <location>
        <begin position="92"/>
        <end position="148"/>
    </location>
</feature>